<organism evidence="1 2">
    <name type="scientific">Camelina sativa</name>
    <name type="common">False flax</name>
    <name type="synonym">Myagrum sativum</name>
    <dbReference type="NCBI Taxonomy" id="90675"/>
    <lineage>
        <taxon>Eukaryota</taxon>
        <taxon>Viridiplantae</taxon>
        <taxon>Streptophyta</taxon>
        <taxon>Embryophyta</taxon>
        <taxon>Tracheophyta</taxon>
        <taxon>Spermatophyta</taxon>
        <taxon>Magnoliopsida</taxon>
        <taxon>eudicotyledons</taxon>
        <taxon>Gunneridae</taxon>
        <taxon>Pentapetalae</taxon>
        <taxon>rosids</taxon>
        <taxon>malvids</taxon>
        <taxon>Brassicales</taxon>
        <taxon>Brassicaceae</taxon>
        <taxon>Camelineae</taxon>
        <taxon>Camelina</taxon>
    </lineage>
</organism>
<dbReference type="Proteomes" id="UP000694864">
    <property type="component" value="Chromosome 1"/>
</dbReference>
<dbReference type="RefSeq" id="XP_010419037.1">
    <property type="nucleotide sequence ID" value="XM_010420735.1"/>
</dbReference>
<evidence type="ECO:0000313" key="2">
    <source>
        <dbReference type="RefSeq" id="XP_010419037.1"/>
    </source>
</evidence>
<dbReference type="GeneID" id="104704691"/>
<keyword evidence="1" id="KW-1185">Reference proteome</keyword>
<name>A0ABM0T0Q4_CAMSA</name>
<proteinExistence type="predicted"/>
<accession>A0ABM0T0Q4</accession>
<dbReference type="PANTHER" id="PTHR33116">
    <property type="entry name" value="REVERSE TRANSCRIPTASE ZINC-BINDING DOMAIN-CONTAINING PROTEIN-RELATED-RELATED"/>
    <property type="match status" value="1"/>
</dbReference>
<gene>
    <name evidence="2" type="primary">LOC104704691</name>
</gene>
<evidence type="ECO:0000313" key="1">
    <source>
        <dbReference type="Proteomes" id="UP000694864"/>
    </source>
</evidence>
<reference evidence="2" key="2">
    <citation type="submission" date="2025-08" db="UniProtKB">
        <authorList>
            <consortium name="RefSeq"/>
        </authorList>
    </citation>
    <scope>IDENTIFICATION</scope>
    <source>
        <tissue evidence="2">Leaf</tissue>
    </source>
</reference>
<dbReference type="PANTHER" id="PTHR33116:SF86">
    <property type="entry name" value="REVERSE TRANSCRIPTASE DOMAIN-CONTAINING PROTEIN"/>
    <property type="match status" value="1"/>
</dbReference>
<sequence>MGTYLGLHEKIHGSKAQDFAFVRDRLHKRVNLWTSKSLSKRGKEVLIKSVAQAIPTYVMSCFLLPKAICSKLTSVIADFWWNNRADSRGLHWISWEKMCTQLSEGRLGFRTLEEFNLALLAKQLWRLLRYPDSLLSRVLKGRYFRYCSPLEIQVSNRPSYGWRSMLVAKHVLSYGIRKTIGWKLERLRELFPPKEIILILGIKPSLNASSDGYSWTLTKSGNYTVKSGYEAARAISRPVCDLPFQDLSVTTLKAQAWKLKTSRKLKHFVWQCVNGCLATCQRLHYRHIEVDRSGHGWIASFGARLLHMGLKCSRISKPIPLTCGVRHSCLGYGVPSGLEHR</sequence>
<protein>
    <submittedName>
        <fullName evidence="2">Uncharacterized protein LOC104704691</fullName>
    </submittedName>
</protein>
<reference evidence="1" key="1">
    <citation type="journal article" date="2014" name="Nat. Commun.">
        <title>The emerging biofuel crop Camelina sativa retains a highly undifferentiated hexaploid genome structure.</title>
        <authorList>
            <person name="Kagale S."/>
            <person name="Koh C."/>
            <person name="Nixon J."/>
            <person name="Bollina V."/>
            <person name="Clarke W.E."/>
            <person name="Tuteja R."/>
            <person name="Spillane C."/>
            <person name="Robinson S.J."/>
            <person name="Links M.G."/>
            <person name="Clarke C."/>
            <person name="Higgins E.E."/>
            <person name="Huebert T."/>
            <person name="Sharpe A.G."/>
            <person name="Parkin I.A."/>
        </authorList>
    </citation>
    <scope>NUCLEOTIDE SEQUENCE [LARGE SCALE GENOMIC DNA]</scope>
    <source>
        <strain evidence="1">cv. DH55</strain>
    </source>
</reference>